<sequence>MHDTEKTCKCCTRRSAFAAASKLNNKVNPSVVKNGAKVMKPMGKRALRAPGALEKPNIRVKELGEARKRTPKYIVPEIFVENFDTPPKVFSEPPPGQDQGVWYCIKPSRPNCFPYHNNSVFLPPYYLPDPGTFVFVKKSPLSSSNEGVPPGPTEQNQQQPAPGLLSNPGDNLSRRSISAATINSTRRLSELYPARYERIDPESNGFFFKIALSANKSTLLNRLRRLFAASNRRFSLRRKRSELQSLVQECY</sequence>
<dbReference type="AlphaFoldDB" id="A0A1Y1YMY2"/>
<dbReference type="Proteomes" id="UP000193498">
    <property type="component" value="Unassembled WGS sequence"/>
</dbReference>
<proteinExistence type="predicted"/>
<keyword evidence="3" id="KW-1185">Reference proteome</keyword>
<dbReference type="InParanoid" id="A0A1Y1YMY2"/>
<gene>
    <name evidence="2" type="ORF">K493DRAFT_299442</name>
</gene>
<feature type="region of interest" description="Disordered" evidence="1">
    <location>
        <begin position="142"/>
        <end position="172"/>
    </location>
</feature>
<organism evidence="2 3">
    <name type="scientific">Basidiobolus meristosporus CBS 931.73</name>
    <dbReference type="NCBI Taxonomy" id="1314790"/>
    <lineage>
        <taxon>Eukaryota</taxon>
        <taxon>Fungi</taxon>
        <taxon>Fungi incertae sedis</taxon>
        <taxon>Zoopagomycota</taxon>
        <taxon>Entomophthoromycotina</taxon>
        <taxon>Basidiobolomycetes</taxon>
        <taxon>Basidiobolales</taxon>
        <taxon>Basidiobolaceae</taxon>
        <taxon>Basidiobolus</taxon>
    </lineage>
</organism>
<protein>
    <submittedName>
        <fullName evidence="2">Uncharacterized protein</fullName>
    </submittedName>
</protein>
<evidence type="ECO:0000313" key="2">
    <source>
        <dbReference type="EMBL" id="ORX99335.1"/>
    </source>
</evidence>
<accession>A0A1Y1YMY2</accession>
<evidence type="ECO:0000313" key="3">
    <source>
        <dbReference type="Proteomes" id="UP000193498"/>
    </source>
</evidence>
<reference evidence="2 3" key="1">
    <citation type="submission" date="2016-07" db="EMBL/GenBank/DDBJ databases">
        <title>Pervasive Adenine N6-methylation of Active Genes in Fungi.</title>
        <authorList>
            <consortium name="DOE Joint Genome Institute"/>
            <person name="Mondo S.J."/>
            <person name="Dannebaum R.O."/>
            <person name="Kuo R.C."/>
            <person name="Labutti K."/>
            <person name="Haridas S."/>
            <person name="Kuo A."/>
            <person name="Salamov A."/>
            <person name="Ahrendt S.R."/>
            <person name="Lipzen A."/>
            <person name="Sullivan W."/>
            <person name="Andreopoulos W.B."/>
            <person name="Clum A."/>
            <person name="Lindquist E."/>
            <person name="Daum C."/>
            <person name="Ramamoorthy G.K."/>
            <person name="Gryganskyi A."/>
            <person name="Culley D."/>
            <person name="Magnuson J.K."/>
            <person name="James T.Y."/>
            <person name="O'Malley M.A."/>
            <person name="Stajich J.E."/>
            <person name="Spatafora J.W."/>
            <person name="Visel A."/>
            <person name="Grigoriev I.V."/>
        </authorList>
    </citation>
    <scope>NUCLEOTIDE SEQUENCE [LARGE SCALE GENOMIC DNA]</scope>
    <source>
        <strain evidence="2 3">CBS 931.73</strain>
    </source>
</reference>
<comment type="caution">
    <text evidence="2">The sequence shown here is derived from an EMBL/GenBank/DDBJ whole genome shotgun (WGS) entry which is preliminary data.</text>
</comment>
<name>A0A1Y1YMY2_9FUNG</name>
<evidence type="ECO:0000256" key="1">
    <source>
        <dbReference type="SAM" id="MobiDB-lite"/>
    </source>
</evidence>
<dbReference type="EMBL" id="MCFE01000099">
    <property type="protein sequence ID" value="ORX99335.1"/>
    <property type="molecule type" value="Genomic_DNA"/>
</dbReference>